<evidence type="ECO:0000313" key="3">
    <source>
        <dbReference type="EMBL" id="CAK0799596.1"/>
    </source>
</evidence>
<accession>A0ABN9Q6D5</accession>
<dbReference type="Proteomes" id="UP001189429">
    <property type="component" value="Unassembled WGS sequence"/>
</dbReference>
<feature type="non-terminal residue" evidence="2">
    <location>
        <position position="1"/>
    </location>
</feature>
<evidence type="ECO:0000313" key="2">
    <source>
        <dbReference type="EMBL" id="CAK0798840.1"/>
    </source>
</evidence>
<name>A0ABN9Q6D5_9DINO</name>
<reference evidence="2" key="1">
    <citation type="submission" date="2023-10" db="EMBL/GenBank/DDBJ databases">
        <authorList>
            <person name="Chen Y."/>
            <person name="Shah S."/>
            <person name="Dougan E. K."/>
            <person name="Thang M."/>
            <person name="Chan C."/>
        </authorList>
    </citation>
    <scope>NUCLEOTIDE SEQUENCE [LARGE SCALE GENOMIC DNA]</scope>
</reference>
<dbReference type="EMBL" id="CAUYUJ010002028">
    <property type="protein sequence ID" value="CAK0798840.1"/>
    <property type="molecule type" value="Genomic_DNA"/>
</dbReference>
<feature type="non-terminal residue" evidence="2">
    <location>
        <position position="254"/>
    </location>
</feature>
<sequence length="254" mass="27362">GIRTEVAQDGWGAMITPSTASLKSASGCRGGDATFVLKHPAATSWERVLSAPACKGFQAVTFHLQRGSVVVIAFYLFPGDNLGGANTERLRSVGRFVETLDDPWAIIGDWNPSMEQLQASQFMQLLDGVLPRPDVDVTCAAGSGASLVDFAVAKCLGKALLSRERSRKQPQEGRKRSHRTRDQRQRRREGLDPNLRAAFDDLADASDGGNSQFTEPPVAFHVPQEAWEDAEAALGSLRAPSRVGDAWAFPGGAE</sequence>
<feature type="region of interest" description="Disordered" evidence="1">
    <location>
        <begin position="163"/>
        <end position="195"/>
    </location>
</feature>
<gene>
    <name evidence="2" type="ORF">PCOR1329_LOCUS7486</name>
    <name evidence="3" type="ORF">PCOR1329_LOCUS7992</name>
</gene>
<evidence type="ECO:0000313" key="4">
    <source>
        <dbReference type="Proteomes" id="UP001189429"/>
    </source>
</evidence>
<keyword evidence="4" id="KW-1185">Reference proteome</keyword>
<dbReference type="EMBL" id="CAUYUJ010002185">
    <property type="protein sequence ID" value="CAK0799596.1"/>
    <property type="molecule type" value="Genomic_DNA"/>
</dbReference>
<comment type="caution">
    <text evidence="2">The sequence shown here is derived from an EMBL/GenBank/DDBJ whole genome shotgun (WGS) entry which is preliminary data.</text>
</comment>
<feature type="compositionally biased region" description="Basic and acidic residues" evidence="1">
    <location>
        <begin position="163"/>
        <end position="191"/>
    </location>
</feature>
<proteinExistence type="predicted"/>
<evidence type="ECO:0000256" key="1">
    <source>
        <dbReference type="SAM" id="MobiDB-lite"/>
    </source>
</evidence>
<dbReference type="SUPFAM" id="SSF56219">
    <property type="entry name" value="DNase I-like"/>
    <property type="match status" value="1"/>
</dbReference>
<evidence type="ECO:0008006" key="5">
    <source>
        <dbReference type="Google" id="ProtNLM"/>
    </source>
</evidence>
<protein>
    <recommendedName>
        <fullName evidence="5">Endonuclease/exonuclease/phosphatase domain-containing protein</fullName>
    </recommendedName>
</protein>
<dbReference type="InterPro" id="IPR036691">
    <property type="entry name" value="Endo/exonu/phosph_ase_sf"/>
</dbReference>
<organism evidence="2 4">
    <name type="scientific">Prorocentrum cordatum</name>
    <dbReference type="NCBI Taxonomy" id="2364126"/>
    <lineage>
        <taxon>Eukaryota</taxon>
        <taxon>Sar</taxon>
        <taxon>Alveolata</taxon>
        <taxon>Dinophyceae</taxon>
        <taxon>Prorocentrales</taxon>
        <taxon>Prorocentraceae</taxon>
        <taxon>Prorocentrum</taxon>
    </lineage>
</organism>